<feature type="domain" description="BIG2" evidence="1">
    <location>
        <begin position="689"/>
        <end position="775"/>
    </location>
</feature>
<protein>
    <submittedName>
        <fullName evidence="2">Protein with a bacterial immunoglobulin-like domain protein</fullName>
    </submittedName>
</protein>
<name>A0A0W0Y9Q4_9GAMM</name>
<feature type="domain" description="BIG2" evidence="1">
    <location>
        <begin position="780"/>
        <end position="866"/>
    </location>
</feature>
<comment type="caution">
    <text evidence="2">The sequence shown here is derived from an EMBL/GenBank/DDBJ whole genome shotgun (WGS) entry which is preliminary data.</text>
</comment>
<evidence type="ECO:0000313" key="2">
    <source>
        <dbReference type="EMBL" id="KTD53578.1"/>
    </source>
</evidence>
<feature type="domain" description="BIG2" evidence="1">
    <location>
        <begin position="242"/>
        <end position="326"/>
    </location>
</feature>
<feature type="domain" description="BIG2" evidence="1">
    <location>
        <begin position="420"/>
        <end position="504"/>
    </location>
</feature>
<dbReference type="InterPro" id="IPR008964">
    <property type="entry name" value="Invasin/intimin_cell_adhesion"/>
</dbReference>
<feature type="domain" description="BIG2" evidence="1">
    <location>
        <begin position="509"/>
        <end position="594"/>
    </location>
</feature>
<dbReference type="RefSeq" id="WP_058515864.1">
    <property type="nucleotide sequence ID" value="NZ_CAAAIH010000006.1"/>
</dbReference>
<evidence type="ECO:0000313" key="3">
    <source>
        <dbReference type="Proteomes" id="UP000054703"/>
    </source>
</evidence>
<feature type="domain" description="BIG2" evidence="1">
    <location>
        <begin position="331"/>
        <end position="415"/>
    </location>
</feature>
<accession>A0A0W0Y9Q4</accession>
<dbReference type="InterPro" id="IPR003343">
    <property type="entry name" value="Big_2"/>
</dbReference>
<dbReference type="Proteomes" id="UP000054703">
    <property type="component" value="Unassembled WGS sequence"/>
</dbReference>
<dbReference type="SUPFAM" id="SSF63825">
    <property type="entry name" value="YWTD domain"/>
    <property type="match status" value="1"/>
</dbReference>
<dbReference type="STRING" id="45074.Lsan_3988"/>
<dbReference type="OrthoDB" id="5654229at2"/>
<reference evidence="2 3" key="1">
    <citation type="submission" date="2015-11" db="EMBL/GenBank/DDBJ databases">
        <title>Genomic analysis of 38 Legionella species identifies large and diverse effector repertoires.</title>
        <authorList>
            <person name="Burstein D."/>
            <person name="Amaro F."/>
            <person name="Zusman T."/>
            <person name="Lifshitz Z."/>
            <person name="Cohen O."/>
            <person name="Gilbert J.A."/>
            <person name="Pupko T."/>
            <person name="Shuman H.A."/>
            <person name="Segal G."/>
        </authorList>
    </citation>
    <scope>NUCLEOTIDE SEQUENCE [LARGE SCALE GENOMIC DNA]</scope>
    <source>
        <strain evidence="2 3">SC-63-C7</strain>
    </source>
</reference>
<dbReference type="EMBL" id="LNYU01000091">
    <property type="protein sequence ID" value="KTD53578.1"/>
    <property type="molecule type" value="Genomic_DNA"/>
</dbReference>
<dbReference type="SUPFAM" id="SSF49373">
    <property type="entry name" value="Invasin/intimin cell-adhesion fragments"/>
    <property type="match status" value="3"/>
</dbReference>
<dbReference type="PATRIC" id="fig|45074.5.peg.4282"/>
<proteinExistence type="predicted"/>
<evidence type="ECO:0000259" key="1">
    <source>
        <dbReference type="SMART" id="SM00635"/>
    </source>
</evidence>
<dbReference type="Pfam" id="PF02368">
    <property type="entry name" value="Big_2"/>
    <property type="match status" value="10"/>
</dbReference>
<feature type="domain" description="BIG2" evidence="1">
    <location>
        <begin position="871"/>
        <end position="956"/>
    </location>
</feature>
<dbReference type="SMART" id="SM00635">
    <property type="entry name" value="BID_2"/>
    <property type="match status" value="10"/>
</dbReference>
<dbReference type="FunFam" id="2.60.40.1080:FF:000001">
    <property type="entry name" value="Bacterial Ig-like domain, group 2"/>
    <property type="match status" value="9"/>
</dbReference>
<gene>
    <name evidence="2" type="ORF">Lsan_3988</name>
</gene>
<feature type="domain" description="BIG2" evidence="1">
    <location>
        <begin position="599"/>
        <end position="684"/>
    </location>
</feature>
<organism evidence="2 3">
    <name type="scientific">Legionella santicrucis</name>
    <dbReference type="NCBI Taxonomy" id="45074"/>
    <lineage>
        <taxon>Bacteria</taxon>
        <taxon>Pseudomonadati</taxon>
        <taxon>Pseudomonadota</taxon>
        <taxon>Gammaproteobacteria</taxon>
        <taxon>Legionellales</taxon>
        <taxon>Legionellaceae</taxon>
        <taxon>Legionella</taxon>
    </lineage>
</organism>
<keyword evidence="3" id="KW-1185">Reference proteome</keyword>
<sequence>MIRVTIKNAIYYILWSLLLLFTVNGLHAGTQVKFNIVPTTATTKQIPNFSHDTVQYRVTNNTKITRTLTMKPIPGVSQITAGGCSNPFTLAMNESCLLTLSLDGSTLPERVTSGPEICKTRGPGDNTPDRFLCSQPSAANSLNIVVIHPSITLNSIAITPVNPSIANGTLLQFTATAIFSNGITQDVTNLVTWTSANTSVASISDVAGNKGLATANHAGQTAITATLRGVSGNTTLTVTNATLQSIQVTPTNSSIPNGTTLQYTATGIFSNGSHQNLTAFVTWASSTGAASISNAAGSKGLATGTAAGTTVISATFGATTGNTNLTVTPATLTSITVTPVNSSIPNGTNLQFTAMGNFSDGSAHNLTEIVAWTSSSNAASISNAAGSKGLATGTNPGNTTITATLGSTSGSTTLTVTAAILNSITVTPVNPSIANGTNLQFTATGNFSDGAAYDLTGVVAWTSSTNAAAISNAAGSKGLAVGTNPGTTAITATFGSVSGSTTLTVTAATLNSITVTPVNPSIANGTNLQFTAIGNYSDGSAQDITTMVTWNSSLLNVATISNAAGSEGLAKSVSPGATTITATLGSTSGTTNLTVTAAVLTTIEVLPLNRSIASGTTQQFIAIGLYSDGTHRLLTDQVTWASSTPSVAPISNATGSKGLAAGIQVGSTVITASLNSVSGNTTLTVTAATLSTIEVKPVSQSIANGTTLQYTATGVYSNRTTQDLTNSVTWSSSNPSIATIDNATGSKGLATALAVGGPTTISASLNGVTGNASLTVTPATLTSISLSPNNTTLASGLTLQYTATGHYSDNSIQDITTQVVWSTVNQSVAVISNADGSKGLLTAVGSSGTTTVNATLDSVIGSTNITATNAVLSSITVIPNSTTTVVGLTKHFYAEGTFSDSSVKNLTSSVTWTSSNNNVATISNDPQSPGLATGVSTGTVTISATQSGITGVATLTVSNPNLVSISITGSGTFLAGTSVQLTAIGSFDNGSSHDVTDQVFWSSDNTNVVEVQQGGLAKALITPGTATITASSLSGVSGTTPFTSAGVLSNFYFASMQVGNTVQGCVVNDDGFSPGPGSCTVNTGGTPTFNEPQGVALNSSGNTAYVVNGFGGVSTRGVIQCNRSNGALSGCTQVLSSTSLSLGGIAVNHADSRIYIGNGASVIVCSADFTSCVDSGFNFAGDGAAAYDVKINSNDTKAYVSAKVRGIYVCNINSGTGLFDSCTRYDVPGQSWGIALLSSDLGLYTTDKNGGNIINFCPLDGSSGGLEGCIGQTYDLVNFPQPVGIVINNNIAYIADESGFVGMCAINSDDTFSSCQFNDTVQGENQFSGLVPVFIDI</sequence>
<feature type="domain" description="BIG2" evidence="1">
    <location>
        <begin position="961"/>
        <end position="1042"/>
    </location>
</feature>
<dbReference type="Gene3D" id="2.60.40.1080">
    <property type="match status" value="10"/>
</dbReference>
<feature type="domain" description="BIG2" evidence="1">
    <location>
        <begin position="152"/>
        <end position="237"/>
    </location>
</feature>